<feature type="compositionally biased region" description="Basic and acidic residues" evidence="1">
    <location>
        <begin position="1153"/>
        <end position="1165"/>
    </location>
</feature>
<feature type="compositionally biased region" description="Low complexity" evidence="1">
    <location>
        <begin position="1364"/>
        <end position="1387"/>
    </location>
</feature>
<evidence type="ECO:0000313" key="4">
    <source>
        <dbReference type="Proteomes" id="UP001187682"/>
    </source>
</evidence>
<evidence type="ECO:0000256" key="1">
    <source>
        <dbReference type="SAM" id="MobiDB-lite"/>
    </source>
</evidence>
<feature type="region of interest" description="Disordered" evidence="1">
    <location>
        <begin position="1294"/>
        <end position="1326"/>
    </location>
</feature>
<keyword evidence="2" id="KW-0812">Transmembrane</keyword>
<accession>A0AAE8STS4</accession>
<reference evidence="3" key="1">
    <citation type="submission" date="2018-03" db="EMBL/GenBank/DDBJ databases">
        <authorList>
            <person name="Guldener U."/>
        </authorList>
    </citation>
    <scope>NUCLEOTIDE SEQUENCE</scope>
</reference>
<feature type="region of interest" description="Disordered" evidence="1">
    <location>
        <begin position="1362"/>
        <end position="1436"/>
    </location>
</feature>
<feature type="transmembrane region" description="Helical" evidence="2">
    <location>
        <begin position="1836"/>
        <end position="1858"/>
    </location>
</feature>
<dbReference type="EMBL" id="ONZQ02000004">
    <property type="protein sequence ID" value="SPO00839.1"/>
    <property type="molecule type" value="Genomic_DNA"/>
</dbReference>
<feature type="region of interest" description="Disordered" evidence="1">
    <location>
        <begin position="990"/>
        <end position="1012"/>
    </location>
</feature>
<feature type="compositionally biased region" description="Basic and acidic residues" evidence="1">
    <location>
        <begin position="1608"/>
        <end position="1626"/>
    </location>
</feature>
<feature type="region of interest" description="Disordered" evidence="1">
    <location>
        <begin position="1"/>
        <end position="21"/>
    </location>
</feature>
<organism evidence="3 4">
    <name type="scientific">Cephalotrichum gorgonifer</name>
    <dbReference type="NCBI Taxonomy" id="2041049"/>
    <lineage>
        <taxon>Eukaryota</taxon>
        <taxon>Fungi</taxon>
        <taxon>Dikarya</taxon>
        <taxon>Ascomycota</taxon>
        <taxon>Pezizomycotina</taxon>
        <taxon>Sordariomycetes</taxon>
        <taxon>Hypocreomycetidae</taxon>
        <taxon>Microascales</taxon>
        <taxon>Microascaceae</taxon>
        <taxon>Cephalotrichum</taxon>
    </lineage>
</organism>
<feature type="region of interest" description="Disordered" evidence="1">
    <location>
        <begin position="852"/>
        <end position="878"/>
    </location>
</feature>
<keyword evidence="4" id="KW-1185">Reference proteome</keyword>
<feature type="region of interest" description="Disordered" evidence="1">
    <location>
        <begin position="1145"/>
        <end position="1171"/>
    </location>
</feature>
<feature type="compositionally biased region" description="Low complexity" evidence="1">
    <location>
        <begin position="1414"/>
        <end position="1428"/>
    </location>
</feature>
<feature type="region of interest" description="Disordered" evidence="1">
    <location>
        <begin position="520"/>
        <end position="564"/>
    </location>
</feature>
<keyword evidence="2" id="KW-1133">Transmembrane helix</keyword>
<feature type="region of interest" description="Disordered" evidence="1">
    <location>
        <begin position="656"/>
        <end position="734"/>
    </location>
</feature>
<name>A0AAE8STS4_9PEZI</name>
<evidence type="ECO:0000256" key="2">
    <source>
        <dbReference type="SAM" id="Phobius"/>
    </source>
</evidence>
<protein>
    <submittedName>
        <fullName evidence="3">Uncharacterized protein</fullName>
    </submittedName>
</protein>
<dbReference type="Proteomes" id="UP001187682">
    <property type="component" value="Unassembled WGS sequence"/>
</dbReference>
<feature type="region of interest" description="Disordered" evidence="1">
    <location>
        <begin position="1604"/>
        <end position="1626"/>
    </location>
</feature>
<proteinExistence type="predicted"/>
<sequence>MAWDVREIVPPGPPAELEPEPYTGTRRRFRLVNRPMSVRVSARFFDPVKVEYTRSFDASKTFRPTPEICEALLRRVEHCSEELITRKDASALEPGPDRPPRFEISYQLADAPCSTTEKVITSYQERPSDMDQATEVILAIDRMIGLFFLRHDKDFKWVSGPVKESISGTPRTAKPGGGRPESLACVPRCRFFPSSQSYEFVPGYQLELSFSSTCTTRRPLTISKILRLSSGQCSPLTLPIGEDLLSAATDAINAAVDSRKRSSVGFRWLASTNDTVSINLRIKNNLGPDHKHLTYSLELRESLFSSPNGLDCIMFLDQVYRSLSRVADRVDDAIGNSHELEVKILEVRGAGWEAVEPLSVFLDSTISYSRRTVEAILDRVHTGVASILHGNDNAITLSIYHRGHLVLDKTLVAHKDPAVVKRPPLSVTPKQEGNLVISSLADRIREDIAMICTDTCALDFRGYALPNLGVVRNSHALRAAEPAYVEAPRHDAPQQPVMYNTPPPSRHSNALVEGAAVASGPILNAPSTPQSRAPYRSERNPAEEEDMDLTPPSTPSLVDGDLDTPRDSVLITPPAGIKTGQGMPELSSYGPRIVDDDAGTHDPIVRDFADISHTASDHKGYYSQRMLPISKSDHHFGGPLVPHDTPTPARNIVVVSEDEDEEEKLPDTPSNPRILTKERPEPSSPSKSSRALESGPVSEPTPENWPNISCKPLDLDQGTGTITEPEPEKDESAEPVLEGWLEYRCDPLDPLDQEGDTVTEAIPKDGPTHTVLEGWLEYRCEPLDQESNVPTGEAVIDEPIPTASPILEGWLEYCCEPLEPECTATMAPTTPEEPREVTVCSSVEAIMVEDHSEDSLPNDESNDKSTHDASAPPTPVSLEICDSNVRRASTSEVAYTAPECMGEEVLPRIQLPDAATTTLFDAPEVIGSGVPPALLCEMLPSQESENGVPGASKQDAEEDQFIDVEHGVDNCDEPKSPLVVVEAVIDGPLPLDLNTEENQDTDIERGPDNYDDPESSLVVAGEMIGEPLPLDISTEEGQSPDIERGVDNCDELENPLVVAGDMIDDPLPLNINTEEDQGPDIERGVDNCDEPESPLVVPEAMIDEPLALNLDTEEDRGTIVECSPDICDDLEGPSAKLVEAMTDEPLPLDMNPEEDRGADVERGPDNCDDSESPVVVDVAMIDSLPLDVNAEEDQGADIEHILENCDTPESPLAVIEAVIDEPLPLDIIAEEDQSTGVESALDDCNPESPLAVIETITDVDMNTEDDQGVDVEHTLDNLDNPESPLAVIEAIIDEPSPLDLSTEEDLDTEAERRLNNGGDLGSSSVVPVKAVIDEPLPLDANVEAAVESKDGLDQIAEPEAVLADSGSDTDGSGSALPPSPRGGSLPLDANSEATVETKHDSLQIDALGIISPKSGSDTDSTGLSSPSTPEDEPMPTFFQDTSTAKGKEVALDIELSEPSGPIQEAEDVEVARAIADIIDIGFEKSQDAGQSKDATTETEQRLEAGDEISQLAAGIDAAYEWHTIEELAGNVQTPGAWPGEEGDGDSLELADAIIEIDSAVEKTSRAEDEPLGDVKQLIPGAYEMVGDEISQAVAEIEAAVVKSSATWPREEKSRKDLEPAPKEKDTLELAQAVTEIDTAVERRLIKRGEYAKGRRNYGCNSKALKTVPALEILVPSWPGSSRHLAHSSSRPISPILRPTSNLSAYPALRTNSVPSLFIPRLDTLPREAIPFSGPVHGRKSSVTIAGHVGLRSGQVFPLQDALFGTRSRSGFFGASPVLSCVTAECKSGREVTERGEREEEVTVEGVAESVAEDDAVEDVVEIAKRREDTPPASPKFGYGALPGLLFWAAGVTIASSAFRRA</sequence>
<comment type="caution">
    <text evidence="3">The sequence shown here is derived from an EMBL/GenBank/DDBJ whole genome shotgun (WGS) entry which is preliminary data.</text>
</comment>
<gene>
    <name evidence="3" type="ORF">DNG_03587</name>
</gene>
<keyword evidence="2" id="KW-0472">Membrane</keyword>
<evidence type="ECO:0000313" key="3">
    <source>
        <dbReference type="EMBL" id="SPO00839.1"/>
    </source>
</evidence>